<feature type="region of interest" description="Disordered" evidence="1">
    <location>
        <begin position="131"/>
        <end position="151"/>
    </location>
</feature>
<evidence type="ECO:0000313" key="2">
    <source>
        <dbReference type="EMBL" id="MDR7358666.1"/>
    </source>
</evidence>
<sequence>MRLWSLHPQYLDTKGLLACWRETLLAQKVLDGKTTGYRNHPQLQRFRATEDPLAAVGNYLEGIALEADARGYNFNRALVLRPPARGPIRLLTVTAGQVGYEREHLLGKLAVRDPDRQALLAAADPPRLHPAFGAVPGDIESWERPEAGRRS</sequence>
<gene>
    <name evidence="2" type="ORF">J2S64_002357</name>
</gene>
<proteinExistence type="predicted"/>
<protein>
    <recommendedName>
        <fullName evidence="4">DNA lyase</fullName>
    </recommendedName>
</protein>
<evidence type="ECO:0000256" key="1">
    <source>
        <dbReference type="SAM" id="MobiDB-lite"/>
    </source>
</evidence>
<reference evidence="2 3" key="1">
    <citation type="submission" date="2023-07" db="EMBL/GenBank/DDBJ databases">
        <title>Sequencing the genomes of 1000 actinobacteria strains.</title>
        <authorList>
            <person name="Klenk H.-P."/>
        </authorList>
    </citation>
    <scope>NUCLEOTIDE SEQUENCE [LARGE SCALE GENOMIC DNA]</scope>
    <source>
        <strain evidence="2 3">DSM 20167</strain>
    </source>
</reference>
<feature type="compositionally biased region" description="Basic and acidic residues" evidence="1">
    <location>
        <begin position="141"/>
        <end position="151"/>
    </location>
</feature>
<dbReference type="Proteomes" id="UP001183817">
    <property type="component" value="Unassembled WGS sequence"/>
</dbReference>
<dbReference type="EMBL" id="JAVDYI010000001">
    <property type="protein sequence ID" value="MDR7358666.1"/>
    <property type="molecule type" value="Genomic_DNA"/>
</dbReference>
<accession>A0ABU2BJ46</accession>
<dbReference type="Pfam" id="PF03013">
    <property type="entry name" value="Pyr_excise"/>
    <property type="match status" value="1"/>
</dbReference>
<dbReference type="RefSeq" id="WP_310290614.1">
    <property type="nucleotide sequence ID" value="NZ_BAAAWO010000001.1"/>
</dbReference>
<dbReference type="InterPro" id="IPR004260">
    <property type="entry name" value="Pyr-dimer_DNA_glycosylase"/>
</dbReference>
<organism evidence="2 3">
    <name type="scientific">Paeniglutamicibacter sulfureus</name>
    <dbReference type="NCBI Taxonomy" id="43666"/>
    <lineage>
        <taxon>Bacteria</taxon>
        <taxon>Bacillati</taxon>
        <taxon>Actinomycetota</taxon>
        <taxon>Actinomycetes</taxon>
        <taxon>Micrococcales</taxon>
        <taxon>Micrococcaceae</taxon>
        <taxon>Paeniglutamicibacter</taxon>
    </lineage>
</organism>
<evidence type="ECO:0008006" key="4">
    <source>
        <dbReference type="Google" id="ProtNLM"/>
    </source>
</evidence>
<comment type="caution">
    <text evidence="2">The sequence shown here is derived from an EMBL/GenBank/DDBJ whole genome shotgun (WGS) entry which is preliminary data.</text>
</comment>
<name>A0ABU2BJ46_9MICC</name>
<keyword evidence="3" id="KW-1185">Reference proteome</keyword>
<evidence type="ECO:0000313" key="3">
    <source>
        <dbReference type="Proteomes" id="UP001183817"/>
    </source>
</evidence>